<name>A0A670HXA9_PODMU</name>
<dbReference type="PANTHER" id="PTHR15294:SF3">
    <property type="entry name" value="SUMO-SPECIFIC ISOPEPTIDASE USPL1"/>
    <property type="match status" value="1"/>
</dbReference>
<dbReference type="InterPro" id="IPR033505">
    <property type="entry name" value="USPL1"/>
</dbReference>
<evidence type="ECO:0000259" key="2">
    <source>
        <dbReference type="PROSITE" id="PS50235"/>
    </source>
</evidence>
<dbReference type="GO" id="GO:0009301">
    <property type="term" value="P:snRNA transcription"/>
    <property type="evidence" value="ECO:0007669"/>
    <property type="project" value="Ensembl"/>
</dbReference>
<dbReference type="AlphaFoldDB" id="A0A670HXA9"/>
<dbReference type="GeneTree" id="ENSGT00390000002316"/>
<dbReference type="InterPro" id="IPR029388">
    <property type="entry name" value="DUF4650"/>
</dbReference>
<dbReference type="GO" id="GO:0032183">
    <property type="term" value="F:SUMO binding"/>
    <property type="evidence" value="ECO:0007669"/>
    <property type="project" value="Ensembl"/>
</dbReference>
<dbReference type="OMA" id="NANALCW"/>
<dbReference type="Pfam" id="PF15509">
    <property type="entry name" value="DUF4650"/>
    <property type="match status" value="1"/>
</dbReference>
<dbReference type="KEGG" id="pmua:114595771"/>
<feature type="region of interest" description="Disordered" evidence="1">
    <location>
        <begin position="608"/>
        <end position="627"/>
    </location>
</feature>
<feature type="region of interest" description="Disordered" evidence="1">
    <location>
        <begin position="679"/>
        <end position="744"/>
    </location>
</feature>
<dbReference type="GeneID" id="114595771"/>
<feature type="region of interest" description="Disordered" evidence="1">
    <location>
        <begin position="911"/>
        <end position="942"/>
    </location>
</feature>
<gene>
    <name evidence="3" type="primary">USPL1</name>
</gene>
<reference evidence="3" key="3">
    <citation type="submission" date="2025-09" db="UniProtKB">
        <authorList>
            <consortium name="Ensembl"/>
        </authorList>
    </citation>
    <scope>IDENTIFICATION</scope>
</reference>
<feature type="compositionally biased region" description="Basic residues" evidence="1">
    <location>
        <begin position="917"/>
        <end position="927"/>
    </location>
</feature>
<feature type="region of interest" description="Disordered" evidence="1">
    <location>
        <begin position="88"/>
        <end position="107"/>
    </location>
</feature>
<proteinExistence type="predicted"/>
<reference evidence="3 4" key="1">
    <citation type="journal article" date="2019" name="Proc. Natl. Acad. Sci. U.S.A.">
        <title>Regulatory changes in pterin and carotenoid genes underlie balanced color polymorphisms in the wall lizard.</title>
        <authorList>
            <person name="Andrade P."/>
            <person name="Pinho C."/>
            <person name="Perez I de Lanuza G."/>
            <person name="Afonso S."/>
            <person name="Brejcha J."/>
            <person name="Rubin C.J."/>
            <person name="Wallerman O."/>
            <person name="Pereira P."/>
            <person name="Sabatino S.J."/>
            <person name="Bellati A."/>
            <person name="Pellitteri-Rosa D."/>
            <person name="Bosakova Z."/>
            <person name="Bunikis I."/>
            <person name="Carretero M.A."/>
            <person name="Feiner N."/>
            <person name="Marsik P."/>
            <person name="Pauperio F."/>
            <person name="Salvi D."/>
            <person name="Soler L."/>
            <person name="While G.M."/>
            <person name="Uller T."/>
            <person name="Font E."/>
            <person name="Andersson L."/>
            <person name="Carneiro M."/>
        </authorList>
    </citation>
    <scope>NUCLEOTIDE SEQUENCE</scope>
</reference>
<evidence type="ECO:0000256" key="1">
    <source>
        <dbReference type="SAM" id="MobiDB-lite"/>
    </source>
</evidence>
<dbReference type="InterPro" id="IPR028889">
    <property type="entry name" value="USP"/>
</dbReference>
<dbReference type="Pfam" id="PF15499">
    <property type="entry name" value="Peptidase_C98"/>
    <property type="match status" value="1"/>
</dbReference>
<dbReference type="Proteomes" id="UP000472272">
    <property type="component" value="Chromosome 4"/>
</dbReference>
<dbReference type="RefSeq" id="XP_028582256.1">
    <property type="nucleotide sequence ID" value="XM_028726423.1"/>
</dbReference>
<keyword evidence="4" id="KW-1185">Reference proteome</keyword>
<reference evidence="3" key="2">
    <citation type="submission" date="2025-08" db="UniProtKB">
        <authorList>
            <consortium name="Ensembl"/>
        </authorList>
    </citation>
    <scope>IDENTIFICATION</scope>
</reference>
<evidence type="ECO:0000313" key="3">
    <source>
        <dbReference type="Ensembl" id="ENSPMRP00000003747.1"/>
    </source>
</evidence>
<dbReference type="InterPro" id="IPR028890">
    <property type="entry name" value="Peptidase_C98"/>
</dbReference>
<dbReference type="GO" id="GO:0015030">
    <property type="term" value="C:Cajal body"/>
    <property type="evidence" value="ECO:0007669"/>
    <property type="project" value="Ensembl"/>
</dbReference>
<sequence>MMDCQKIGNGLQVTGIGASALHMVGYLGKDSNSAEVTPDGSCPACKKKGLIRGLRIYHLSFEESIFLCENPQCIYPLGFEPLSSIIIPTDKKDSPSQGTCRKRKSSDTSLVTSAVPQHLKLTRTDNLIENEKAFKPDLAPKCNGDHLFGTRSGQPDFPQASQPNFNSATESVEQQMGMKMAAQGSSPEIFSVQAQLLSDPEIGSSLSQILHQDKPSRPEPLWLQWKNVYALCWLDCILSALVHLETLKMLLSGSVLENVSVIQSLFAKYNEATALVNTCQRGECVSEVPLDVLSRAESHLNEIRNTIFVQLQPQLKCKLGNKESPVFAFPLLLKKDPQTEKLFLHSYSWKFECSQCGYQVNDRRQKTLTTFTNIIPEWHPLKAVHTGPCNNCHHKSQRREMVLENVSSVLMMHFVEGLPRNDLETYSFQFQGDSYQVTAVVQYQEEARHFITWISDSDETWLECDDLKGSYSRRHKIFGVPPSEIHIVIWERKSPRLTNGQDSQLESEVATNVPLLKAQPDSPFKYADCKSTGNAPLIYHTDNNLNAHTNETQNLIANNNSNLLCGLENLANDDVVTLTLVRVPLDSEGKPLDESPAVENNMTVRMDTSQLHDPGGVKVSPTTSERDVAGKECKLLENGSTPLHQGQPNNASNMLITPVVSLSNSHYSPEMLPVQGAEPEVPIKDSSSLDTANQENKSSRTKAGNSVQITHSTVEHWREATANSQASSASSPSSYSHSAPKNGTKSFTGSWVKGLLERSHPLMPKSLLTYNNTEICKKPIKKETRCTSLGRQASHFHGFQAKHSKNQRDKLMERALDSSHKAPPLSSPTLFARPPIEKHHIVGSKSNAVESAGSLVALGNQIGPKPSHNKTKSFTSAENVEESSVTIAHRLRLQLQQQLKAKKEKLASLDKVAKAQVRNRRSPKKRMKDQSQLQSQKESDSLQSLLNALQDQIDVEDSKSVNSLSTSMSQCSSSSFDDILSELLSPTTSVASLELPQEEECGYGAQEINHDHNYHSPVKENGYEDRTNLSLKSSPKKLDFESPTKQFSLEELLPSSMLNSIMADTQDLHHFDETLLAW</sequence>
<dbReference type="GO" id="GO:0008283">
    <property type="term" value="P:cell population proliferation"/>
    <property type="evidence" value="ECO:0007669"/>
    <property type="project" value="Ensembl"/>
</dbReference>
<feature type="compositionally biased region" description="Low complexity" evidence="1">
    <location>
        <begin position="720"/>
        <end position="739"/>
    </location>
</feature>
<feature type="compositionally biased region" description="Polar residues" evidence="1">
    <location>
        <begin position="685"/>
        <end position="712"/>
    </location>
</feature>
<evidence type="ECO:0000313" key="4">
    <source>
        <dbReference type="Proteomes" id="UP000472272"/>
    </source>
</evidence>
<protein>
    <submittedName>
        <fullName evidence="3">Ubiquitin specific peptidase like 1</fullName>
    </submittedName>
</protein>
<dbReference type="GO" id="GO:0030576">
    <property type="term" value="P:Cajal body organization"/>
    <property type="evidence" value="ECO:0007669"/>
    <property type="project" value="Ensembl"/>
</dbReference>
<dbReference type="OrthoDB" id="6160353at2759"/>
<dbReference type="GO" id="GO:0016926">
    <property type="term" value="P:protein desumoylation"/>
    <property type="evidence" value="ECO:0007669"/>
    <property type="project" value="Ensembl"/>
</dbReference>
<dbReference type="Ensembl" id="ENSPMRT00000004010.1">
    <property type="protein sequence ID" value="ENSPMRP00000003747.1"/>
    <property type="gene ID" value="ENSPMRG00000002600.1"/>
</dbReference>
<accession>A0A670HXA9</accession>
<dbReference type="GO" id="GO:0016929">
    <property type="term" value="F:deSUMOylase activity"/>
    <property type="evidence" value="ECO:0007669"/>
    <property type="project" value="Ensembl"/>
</dbReference>
<feature type="compositionally biased region" description="Polar residues" evidence="1">
    <location>
        <begin position="930"/>
        <end position="942"/>
    </location>
</feature>
<feature type="domain" description="USP" evidence="2">
    <location>
        <begin position="223"/>
        <end position="493"/>
    </location>
</feature>
<dbReference type="PROSITE" id="PS50235">
    <property type="entry name" value="USP_3"/>
    <property type="match status" value="1"/>
</dbReference>
<dbReference type="CTD" id="10208"/>
<dbReference type="RefSeq" id="XP_028582257.1">
    <property type="nucleotide sequence ID" value="XM_028726424.1"/>
</dbReference>
<dbReference type="PANTHER" id="PTHR15294">
    <property type="entry name" value="RETINOVIN-RELATED"/>
    <property type="match status" value="1"/>
</dbReference>
<organism evidence="3 4">
    <name type="scientific">Podarcis muralis</name>
    <name type="common">Wall lizard</name>
    <name type="synonym">Lacerta muralis</name>
    <dbReference type="NCBI Taxonomy" id="64176"/>
    <lineage>
        <taxon>Eukaryota</taxon>
        <taxon>Metazoa</taxon>
        <taxon>Chordata</taxon>
        <taxon>Craniata</taxon>
        <taxon>Vertebrata</taxon>
        <taxon>Euteleostomi</taxon>
        <taxon>Lepidosauria</taxon>
        <taxon>Squamata</taxon>
        <taxon>Bifurcata</taxon>
        <taxon>Unidentata</taxon>
        <taxon>Episquamata</taxon>
        <taxon>Laterata</taxon>
        <taxon>Lacertibaenia</taxon>
        <taxon>Lacertidae</taxon>
        <taxon>Podarcis</taxon>
    </lineage>
</organism>